<protein>
    <submittedName>
        <fullName evidence="3">N-acetyl-mannosamine transferase</fullName>
    </submittedName>
</protein>
<dbReference type="InterPro" id="IPR004629">
    <property type="entry name" value="WecG_TagA_CpsF"/>
</dbReference>
<reference evidence="3 4" key="1">
    <citation type="journal article" date="2011" name="J. Bacteriol.">
        <title>Complete genome sequence of the polycyclic aromatic hydrocarbon-degrading bacterium Alteromonas sp. strain SN2.</title>
        <authorList>
            <person name="Jin H.M."/>
            <person name="Jeong H."/>
            <person name="Moon E.J."/>
            <person name="Math R.K."/>
            <person name="Lee K."/>
            <person name="Kim H.J."/>
            <person name="Jeon C.O."/>
            <person name="Oh T.K."/>
            <person name="Kim J.F."/>
        </authorList>
    </citation>
    <scope>NUCLEOTIDE SEQUENCE [LARGE SCALE GENOMIC DNA]</scope>
    <source>
        <strain evidence="4">JCM 17741 / KACC 18427 / KCTC 11700BP / SN2</strain>
    </source>
</reference>
<dbReference type="NCBIfam" id="TIGR00696">
    <property type="entry name" value="wecG_tagA_cpsF"/>
    <property type="match status" value="1"/>
</dbReference>
<dbReference type="OrthoDB" id="9808602at2"/>
<dbReference type="EMBL" id="CP002339">
    <property type="protein sequence ID" value="AEF03780.1"/>
    <property type="molecule type" value="Genomic_DNA"/>
</dbReference>
<proteinExistence type="predicted"/>
<dbReference type="CDD" id="cd06533">
    <property type="entry name" value="Glyco_transf_WecG_TagA"/>
    <property type="match status" value="1"/>
</dbReference>
<keyword evidence="2 3" id="KW-0808">Transferase</keyword>
<keyword evidence="4" id="KW-1185">Reference proteome</keyword>
<evidence type="ECO:0000313" key="4">
    <source>
        <dbReference type="Proteomes" id="UP000000683"/>
    </source>
</evidence>
<evidence type="ECO:0000256" key="1">
    <source>
        <dbReference type="ARBA" id="ARBA00022676"/>
    </source>
</evidence>
<gene>
    <name evidence="3" type="ordered locus">ambt_11295</name>
</gene>
<dbReference type="KEGG" id="alt:ambt_11295"/>
<keyword evidence="1" id="KW-0328">Glycosyltransferase</keyword>
<dbReference type="GO" id="GO:0016758">
    <property type="term" value="F:hexosyltransferase activity"/>
    <property type="evidence" value="ECO:0007669"/>
    <property type="project" value="TreeGrafter"/>
</dbReference>
<dbReference type="HOGENOM" id="CLU_063203_0_1_6"/>
<dbReference type="PANTHER" id="PTHR34136:SF1">
    <property type="entry name" value="UDP-N-ACETYL-D-MANNOSAMINURONIC ACID TRANSFERASE"/>
    <property type="match status" value="1"/>
</dbReference>
<dbReference type="PANTHER" id="PTHR34136">
    <property type="match status" value="1"/>
</dbReference>
<evidence type="ECO:0000256" key="2">
    <source>
        <dbReference type="ARBA" id="ARBA00022679"/>
    </source>
</evidence>
<dbReference type="Pfam" id="PF03808">
    <property type="entry name" value="Glyco_tran_WecG"/>
    <property type="match status" value="1"/>
</dbReference>
<dbReference type="AlphaFoldDB" id="F5ZD18"/>
<name>F5ZD18_ALTNA</name>
<dbReference type="RefSeq" id="WP_013784711.1">
    <property type="nucleotide sequence ID" value="NC_015554.1"/>
</dbReference>
<dbReference type="Proteomes" id="UP000000683">
    <property type="component" value="Chromosome"/>
</dbReference>
<sequence>MDHCKPPIIEFDDVTIDAAANKITSMAESEKFDIVITPNVDHLSRLIGNRNPHLHSIYREASLTLCDSKIVEKLMRFKGKLIKNVIPGSTLTEHLFNNGHLNEKRVCIIGSDEEDIDKLRFLFPRVDILHINPSMGFINRPAEVDDIIQEVEEEQPEFIFLAVGSPRQEVLASKIKSRYNRGVGLCVGASILFLVGKEKRAPEIFQVLHLEWMYRALQRPRTLMMRYARNFLALMAIYSEL</sequence>
<organism evidence="3 4">
    <name type="scientific">Alteromonas naphthalenivorans</name>
    <dbReference type="NCBI Taxonomy" id="715451"/>
    <lineage>
        <taxon>Bacteria</taxon>
        <taxon>Pseudomonadati</taxon>
        <taxon>Pseudomonadota</taxon>
        <taxon>Gammaproteobacteria</taxon>
        <taxon>Alteromonadales</taxon>
        <taxon>Alteromonadaceae</taxon>
        <taxon>Alteromonas/Salinimonas group</taxon>
        <taxon>Alteromonas</taxon>
    </lineage>
</organism>
<evidence type="ECO:0000313" key="3">
    <source>
        <dbReference type="EMBL" id="AEF03780.1"/>
    </source>
</evidence>
<dbReference type="eggNOG" id="COG1922">
    <property type="taxonomic scope" value="Bacteria"/>
</dbReference>
<accession>F5ZD18</accession>